<evidence type="ECO:0000313" key="7">
    <source>
        <dbReference type="Proteomes" id="UP000036681"/>
    </source>
</evidence>
<accession>A0A0M3I495</accession>
<evidence type="ECO:0000256" key="5">
    <source>
        <dbReference type="PROSITE-ProRule" id="PRU00125"/>
    </source>
</evidence>
<dbReference type="SUPFAM" id="SSF57716">
    <property type="entry name" value="Glucocorticoid receptor-like (DNA-binding domain)"/>
    <property type="match status" value="3"/>
</dbReference>
<protein>
    <submittedName>
        <fullName evidence="8">LIM domain protein</fullName>
    </submittedName>
</protein>
<evidence type="ECO:0000256" key="2">
    <source>
        <dbReference type="ARBA" id="ARBA00022737"/>
    </source>
</evidence>
<evidence type="ECO:0000256" key="3">
    <source>
        <dbReference type="ARBA" id="ARBA00022833"/>
    </source>
</evidence>
<organism evidence="7 8">
    <name type="scientific">Ascaris lumbricoides</name>
    <name type="common">Giant roundworm</name>
    <dbReference type="NCBI Taxonomy" id="6252"/>
    <lineage>
        <taxon>Eukaryota</taxon>
        <taxon>Metazoa</taxon>
        <taxon>Ecdysozoa</taxon>
        <taxon>Nematoda</taxon>
        <taxon>Chromadorea</taxon>
        <taxon>Rhabditida</taxon>
        <taxon>Spirurina</taxon>
        <taxon>Ascaridomorpha</taxon>
        <taxon>Ascaridoidea</taxon>
        <taxon>Ascarididae</taxon>
        <taxon>Ascaris</taxon>
    </lineage>
</organism>
<keyword evidence="4 5" id="KW-0440">LIM domain</keyword>
<keyword evidence="2" id="KW-0677">Repeat</keyword>
<feature type="domain" description="LIM zinc-binding" evidence="6">
    <location>
        <begin position="35"/>
        <end position="96"/>
    </location>
</feature>
<dbReference type="Pfam" id="PF00412">
    <property type="entry name" value="LIM"/>
    <property type="match status" value="3"/>
</dbReference>
<keyword evidence="1 5" id="KW-0479">Metal-binding</keyword>
<dbReference type="GO" id="GO:0046872">
    <property type="term" value="F:metal ion binding"/>
    <property type="evidence" value="ECO:0007669"/>
    <property type="project" value="UniProtKB-KW"/>
</dbReference>
<evidence type="ECO:0000259" key="6">
    <source>
        <dbReference type="PROSITE" id="PS50023"/>
    </source>
</evidence>
<dbReference type="PANTHER" id="PTHR24207">
    <property type="entry name" value="ZYX102 PROTEIN"/>
    <property type="match status" value="1"/>
</dbReference>
<dbReference type="GO" id="GO:0098609">
    <property type="term" value="P:cell-cell adhesion"/>
    <property type="evidence" value="ECO:0007669"/>
    <property type="project" value="TreeGrafter"/>
</dbReference>
<dbReference type="InterPro" id="IPR001781">
    <property type="entry name" value="Znf_LIM"/>
</dbReference>
<name>A0A0M3I495_ASCLU</name>
<keyword evidence="7" id="KW-1185">Reference proteome</keyword>
<dbReference type="PROSITE" id="PS00478">
    <property type="entry name" value="LIM_DOMAIN_1"/>
    <property type="match status" value="1"/>
</dbReference>
<dbReference type="SMART" id="SM00132">
    <property type="entry name" value="LIM"/>
    <property type="match status" value="3"/>
</dbReference>
<dbReference type="FunFam" id="2.10.110.10:FF:000057">
    <property type="entry name" value="Zyxin"/>
    <property type="match status" value="1"/>
</dbReference>
<dbReference type="Proteomes" id="UP000036681">
    <property type="component" value="Unplaced"/>
</dbReference>
<dbReference type="Gene3D" id="2.10.110.10">
    <property type="entry name" value="Cysteine Rich Protein"/>
    <property type="match status" value="3"/>
</dbReference>
<dbReference type="GO" id="GO:0005925">
    <property type="term" value="C:focal adhesion"/>
    <property type="evidence" value="ECO:0007669"/>
    <property type="project" value="TreeGrafter"/>
</dbReference>
<dbReference type="PANTHER" id="PTHR24207:SF2">
    <property type="entry name" value="ZYX102 PROTEIN"/>
    <property type="match status" value="1"/>
</dbReference>
<proteinExistence type="predicted"/>
<dbReference type="AlphaFoldDB" id="A0A0M3I495"/>
<evidence type="ECO:0000256" key="1">
    <source>
        <dbReference type="ARBA" id="ARBA00022723"/>
    </source>
</evidence>
<evidence type="ECO:0000313" key="8">
    <source>
        <dbReference type="WBParaSite" id="ALUE_0001156701-mRNA-1"/>
    </source>
</evidence>
<keyword evidence="3 5" id="KW-0862">Zinc</keyword>
<dbReference type="PROSITE" id="PS50023">
    <property type="entry name" value="LIM_DOMAIN_2"/>
    <property type="match status" value="2"/>
</dbReference>
<reference evidence="8" key="1">
    <citation type="submission" date="2017-02" db="UniProtKB">
        <authorList>
            <consortium name="WormBaseParasite"/>
        </authorList>
    </citation>
    <scope>IDENTIFICATION</scope>
</reference>
<dbReference type="WBParaSite" id="ALUE_0001156701-mRNA-1">
    <property type="protein sequence ID" value="ALUE_0001156701-mRNA-1"/>
    <property type="gene ID" value="ALUE_0001156701"/>
</dbReference>
<dbReference type="GO" id="GO:0001725">
    <property type="term" value="C:stress fiber"/>
    <property type="evidence" value="ECO:0007669"/>
    <property type="project" value="TreeGrafter"/>
</dbReference>
<evidence type="ECO:0000256" key="4">
    <source>
        <dbReference type="ARBA" id="ARBA00023038"/>
    </source>
</evidence>
<sequence length="205" mass="22576">MGSLLLNPERDGDNGELLSATLTHSNGVFEVIFTGNCNKCGEDITNERPGCAALGQTFHVACFTCKQCGRQLAGTSFYKAKGKVLCEQDYRDTVDRCECCGNAVIGRMLRALGRIYHPVCFTCSRCRRCLDGVPFTADSFNHTYCVACFYEKFAPRCAVCSQPIVPEEGEKESVRVVAMNKSFHINCYRCEDCNTILSANVDALG</sequence>
<feature type="domain" description="LIM zinc-binding" evidence="6">
    <location>
        <begin position="155"/>
        <end position="205"/>
    </location>
</feature>